<feature type="compositionally biased region" description="Polar residues" evidence="1">
    <location>
        <begin position="186"/>
        <end position="293"/>
    </location>
</feature>
<gene>
    <name evidence="3" type="ORF">LNINA_LOCUS14624</name>
</gene>
<comment type="caution">
    <text evidence="3">The sequence shown here is derived from an EMBL/GenBank/DDBJ whole genome shotgun (WGS) entry which is preliminary data.</text>
</comment>
<evidence type="ECO:0000256" key="2">
    <source>
        <dbReference type="SAM" id="SignalP"/>
    </source>
</evidence>
<evidence type="ECO:0000313" key="3">
    <source>
        <dbReference type="EMBL" id="CAK1555837.1"/>
    </source>
</evidence>
<dbReference type="AlphaFoldDB" id="A0AAV1K5X0"/>
<feature type="compositionally biased region" description="Basic and acidic residues" evidence="1">
    <location>
        <begin position="139"/>
        <end position="152"/>
    </location>
</feature>
<feature type="region of interest" description="Disordered" evidence="1">
    <location>
        <begin position="447"/>
        <end position="470"/>
    </location>
</feature>
<dbReference type="EMBL" id="CAVLEF010000280">
    <property type="protein sequence ID" value="CAK1555837.1"/>
    <property type="molecule type" value="Genomic_DNA"/>
</dbReference>
<feature type="signal peptide" evidence="2">
    <location>
        <begin position="1"/>
        <end position="25"/>
    </location>
</feature>
<feature type="compositionally biased region" description="Polar residues" evidence="1">
    <location>
        <begin position="300"/>
        <end position="312"/>
    </location>
</feature>
<keyword evidence="2" id="KW-0732">Signal</keyword>
<feature type="compositionally biased region" description="Low complexity" evidence="1">
    <location>
        <begin position="121"/>
        <end position="138"/>
    </location>
</feature>
<dbReference type="Proteomes" id="UP001497472">
    <property type="component" value="Unassembled WGS sequence"/>
</dbReference>
<feature type="compositionally biased region" description="Polar residues" evidence="1">
    <location>
        <begin position="447"/>
        <end position="461"/>
    </location>
</feature>
<protein>
    <submittedName>
        <fullName evidence="3">Uncharacterized protein</fullName>
    </submittedName>
</protein>
<evidence type="ECO:0000256" key="1">
    <source>
        <dbReference type="SAM" id="MobiDB-lite"/>
    </source>
</evidence>
<organism evidence="3 4">
    <name type="scientific">Leptosia nina</name>
    <dbReference type="NCBI Taxonomy" id="320188"/>
    <lineage>
        <taxon>Eukaryota</taxon>
        <taxon>Metazoa</taxon>
        <taxon>Ecdysozoa</taxon>
        <taxon>Arthropoda</taxon>
        <taxon>Hexapoda</taxon>
        <taxon>Insecta</taxon>
        <taxon>Pterygota</taxon>
        <taxon>Neoptera</taxon>
        <taxon>Endopterygota</taxon>
        <taxon>Lepidoptera</taxon>
        <taxon>Glossata</taxon>
        <taxon>Ditrysia</taxon>
        <taxon>Papilionoidea</taxon>
        <taxon>Pieridae</taxon>
        <taxon>Pierinae</taxon>
        <taxon>Leptosia</taxon>
    </lineage>
</organism>
<reference evidence="3 4" key="1">
    <citation type="submission" date="2023-11" db="EMBL/GenBank/DDBJ databases">
        <authorList>
            <person name="Okamura Y."/>
        </authorList>
    </citation>
    <scope>NUCLEOTIDE SEQUENCE [LARGE SCALE GENOMIC DNA]</scope>
</reference>
<feature type="chain" id="PRO_5043875106" evidence="2">
    <location>
        <begin position="26"/>
        <end position="615"/>
    </location>
</feature>
<feature type="compositionally biased region" description="Polar residues" evidence="1">
    <location>
        <begin position="167"/>
        <end position="179"/>
    </location>
</feature>
<evidence type="ECO:0000313" key="4">
    <source>
        <dbReference type="Proteomes" id="UP001497472"/>
    </source>
</evidence>
<accession>A0AAV1K5X0</accession>
<feature type="region of interest" description="Disordered" evidence="1">
    <location>
        <begin position="121"/>
        <end position="330"/>
    </location>
</feature>
<keyword evidence="4" id="KW-1185">Reference proteome</keyword>
<proteinExistence type="predicted"/>
<sequence>MVKLLRRVFDLYVLIALYNYNYVNCDSDLQCYVCTDCEHNYENTKTTCKDVHQTEQGTPGLPDTTTIREELKTTDETLTSTTISDPITSTDTTFSTDETACTFESDLTTSRTNLDITRSTLSSATRDTTTTDSSSYVTTEREFSTVKTKDDLGTTAGSSALDEDSRLTNLPDTNSTTSAGAAEKGTTFSYETTDTAQSTRYDTSTLSNQDGTLQTETSTQNDVESSTANEPKTSTTYNDSQSTVTTTISNQSTDSLNKDVNPTSSTSNRVTTTLNSDRTSFVPTEPSVTITHQPTEDSESTTYNNNFTNSLRSDSTEPAATSTTTSKENLETTIPSYIETSTQIYDSTSVSTETDFETVTEENFASENINDVPNVQMVDEGKYYDPRYRFRRAVKNSDTTKPRCVVTAFQEKNRTIVVRGCSFGQDMTPQKHCNSLLDTKFSGNTRVQAENSGVSQTSNESNDAEKTDSQRMGAVAHAVAGGGGFQYRPGPLPTPAALLVECHVCTDCPKVHEDTPSKLCPFTLDPNKRGKCITYAEKYRHMHRPWYIRGCASERGSCEDIRRAHGNHADMVDLIFCRECEGDRCNTSAASTIVESTIALIALIVAPVVTKFTLS</sequence>
<feature type="compositionally biased region" description="Low complexity" evidence="1">
    <location>
        <begin position="316"/>
        <end position="326"/>
    </location>
</feature>
<name>A0AAV1K5X0_9NEOP</name>